<feature type="compositionally biased region" description="Basic and acidic residues" evidence="1">
    <location>
        <begin position="147"/>
        <end position="161"/>
    </location>
</feature>
<evidence type="ECO:0000313" key="2">
    <source>
        <dbReference type="EMBL" id="SES04329.1"/>
    </source>
</evidence>
<dbReference type="AntiFam" id="ANF00006">
    <property type="entry name" value="Translation of CRISPR region"/>
</dbReference>
<gene>
    <name evidence="2" type="ORF">SAMN05443377_1391</name>
</gene>
<dbReference type="AntiFam" id="ANF00057">
    <property type="entry name" value="Translation of E. coli type CRISPR repeat"/>
</dbReference>
<dbReference type="Proteomes" id="UP000198815">
    <property type="component" value="Unassembled WGS sequence"/>
</dbReference>
<feature type="compositionally biased region" description="Basic residues" evidence="1">
    <location>
        <begin position="268"/>
        <end position="278"/>
    </location>
</feature>
<organism evidence="2 3">
    <name type="scientific">Propionibacterium cyclohexanicum</name>
    <dbReference type="NCBI Taxonomy" id="64702"/>
    <lineage>
        <taxon>Bacteria</taxon>
        <taxon>Bacillati</taxon>
        <taxon>Actinomycetota</taxon>
        <taxon>Actinomycetes</taxon>
        <taxon>Propionibacteriales</taxon>
        <taxon>Propionibacteriaceae</taxon>
        <taxon>Propionibacterium</taxon>
    </lineage>
</organism>
<feature type="region of interest" description="Disordered" evidence="1">
    <location>
        <begin position="136"/>
        <end position="182"/>
    </location>
</feature>
<feature type="region of interest" description="Disordered" evidence="1">
    <location>
        <begin position="1"/>
        <end position="106"/>
    </location>
</feature>
<feature type="region of interest" description="Disordered" evidence="1">
    <location>
        <begin position="198"/>
        <end position="217"/>
    </location>
</feature>
<evidence type="ECO:0000256" key="1">
    <source>
        <dbReference type="SAM" id="MobiDB-lite"/>
    </source>
</evidence>
<feature type="compositionally biased region" description="Basic residues" evidence="1">
    <location>
        <begin position="47"/>
        <end position="58"/>
    </location>
</feature>
<accession>A0A1H9U4M9</accession>
<reference evidence="2 3" key="1">
    <citation type="submission" date="2016-10" db="EMBL/GenBank/DDBJ databases">
        <authorList>
            <person name="de Groot N.N."/>
        </authorList>
    </citation>
    <scope>NUCLEOTIDE SEQUENCE [LARGE SCALE GENOMIC DNA]</scope>
    <source>
        <strain evidence="2 3">DSM 16859</strain>
    </source>
</reference>
<name>A0A1H9U4M9_9ACTN</name>
<feature type="compositionally biased region" description="Basic and acidic residues" evidence="1">
    <location>
        <begin position="279"/>
        <end position="288"/>
    </location>
</feature>
<keyword evidence="3" id="KW-1185">Reference proteome</keyword>
<feature type="region of interest" description="Disordered" evidence="1">
    <location>
        <begin position="253"/>
        <end position="317"/>
    </location>
</feature>
<feature type="region of interest" description="Disordered" evidence="1">
    <location>
        <begin position="422"/>
        <end position="455"/>
    </location>
</feature>
<dbReference type="EMBL" id="FOGZ01000039">
    <property type="protein sequence ID" value="SES04329.1"/>
    <property type="molecule type" value="Genomic_DNA"/>
</dbReference>
<sequence>MIVGAPDGAGLTPAFAGKTGAPSSSRRCRRAHPRIRGEDAGPQTPPRFHRGSPPHSRGRLPNPADQHASSGLTPAFAGKTGGPRRCIAATPAHPRIRGEDAGAGAGLSRVMGSPPHSRGRPYAGVVEAGVEGLTPAFAGKTRSPQRWGDDERAHPRIRGEDQGGDGAGRAPRGSPPHSRGRQHVRCFVFSDGGLTPAFAGKTSTMRPRPGRTGAHPRIRGEDWQWRVMLTSWLGSPPHSRGRLTIRATTRASAGLTPAFAGKTATSRPARRRMTAHPRIRGEDPDRRSGARVGHGSPPHSRGRLSEQAPCASRSRAHPRIRGEDLASIFLPRLISGSPPHSRGRRGFGLLRLLRIGLTPAFAGKTYPARYCHPGRRAHPRIRGEDGVLCCFCLLGLGSPPHSRGRPDHIEAGQTITRLTPAFAGKTRTTESGHHREKAHPRIRGEDSRGSSQMRV</sequence>
<evidence type="ECO:0000313" key="3">
    <source>
        <dbReference type="Proteomes" id="UP000198815"/>
    </source>
</evidence>
<dbReference type="STRING" id="64702.SAMN05443377_1391"/>
<proteinExistence type="predicted"/>
<dbReference type="AlphaFoldDB" id="A0A1H9U4M9"/>
<protein>
    <submittedName>
        <fullName evidence="2">Uncharacterized protein</fullName>
    </submittedName>
</protein>